<dbReference type="EMBL" id="FTOH01000009">
    <property type="protein sequence ID" value="SIT07310.1"/>
    <property type="molecule type" value="Genomic_DNA"/>
</dbReference>
<evidence type="ECO:0000259" key="1">
    <source>
        <dbReference type="Pfam" id="PF05117"/>
    </source>
</evidence>
<dbReference type="Pfam" id="PF05117">
    <property type="entry name" value="DUF695"/>
    <property type="match status" value="1"/>
</dbReference>
<keyword evidence="3" id="KW-1185">Reference proteome</keyword>
<dbReference type="InterPro" id="IPR016097">
    <property type="entry name" value="DUF695"/>
</dbReference>
<evidence type="ECO:0000313" key="3">
    <source>
        <dbReference type="Proteomes" id="UP000185639"/>
    </source>
</evidence>
<organism evidence="2 3">
    <name type="scientific">Thalassolituus maritimus</name>
    <dbReference type="NCBI Taxonomy" id="484498"/>
    <lineage>
        <taxon>Bacteria</taxon>
        <taxon>Pseudomonadati</taxon>
        <taxon>Pseudomonadota</taxon>
        <taxon>Gammaproteobacteria</taxon>
        <taxon>Oceanospirillales</taxon>
        <taxon>Oceanospirillaceae</taxon>
        <taxon>Thalassolituus</taxon>
    </lineage>
</organism>
<gene>
    <name evidence="2" type="ORF">SAMN05421686_10939</name>
</gene>
<name>A0A1N7P9U1_9GAMM</name>
<dbReference type="AlphaFoldDB" id="A0A1N7P9U1"/>
<proteinExistence type="predicted"/>
<dbReference type="Proteomes" id="UP000185639">
    <property type="component" value="Unassembled WGS sequence"/>
</dbReference>
<dbReference type="OrthoDB" id="7595150at2"/>
<feature type="domain" description="DUF695" evidence="1">
    <location>
        <begin position="5"/>
        <end position="136"/>
    </location>
</feature>
<sequence length="146" mass="16593">MLVNNRWVRAGGSLKEKPISIQFREDWQLAKDSGLYGLCVQIAWNAESRDESSGFPATEEQARIVAFTEQLQARLEPEEDSVVAMMITHDGINQWIIYTRDLEQLKKGLDAIPTDNGLYPIEVVADEDPDWETFIQVHGRITSEEA</sequence>
<dbReference type="RefSeq" id="WP_076517053.1">
    <property type="nucleotide sequence ID" value="NZ_CAJWBH010000001.1"/>
</dbReference>
<accession>A0A1N7P9U1</accession>
<protein>
    <recommendedName>
        <fullName evidence="1">DUF695 domain-containing protein</fullName>
    </recommendedName>
</protein>
<evidence type="ECO:0000313" key="2">
    <source>
        <dbReference type="EMBL" id="SIT07310.1"/>
    </source>
</evidence>
<reference evidence="3" key="1">
    <citation type="submission" date="2017-01" db="EMBL/GenBank/DDBJ databases">
        <authorList>
            <person name="Varghese N."/>
            <person name="Submissions S."/>
        </authorList>
    </citation>
    <scope>NUCLEOTIDE SEQUENCE [LARGE SCALE GENOMIC DNA]</scope>
    <source>
        <strain evidence="3">DSM 24913</strain>
    </source>
</reference>